<feature type="domain" description="HTH hxlR-type" evidence="5">
    <location>
        <begin position="15"/>
        <end position="112"/>
    </location>
</feature>
<dbReference type="InterPro" id="IPR036390">
    <property type="entry name" value="WH_DNA-bd_sf"/>
</dbReference>
<evidence type="ECO:0000259" key="5">
    <source>
        <dbReference type="PROSITE" id="PS51118"/>
    </source>
</evidence>
<dbReference type="PANTHER" id="PTHR33204:SF18">
    <property type="entry name" value="TRANSCRIPTIONAL REGULATORY PROTEIN"/>
    <property type="match status" value="1"/>
</dbReference>
<evidence type="ECO:0000256" key="4">
    <source>
        <dbReference type="SAM" id="MobiDB-lite"/>
    </source>
</evidence>
<dbReference type="EMBL" id="AP023440">
    <property type="protein sequence ID" value="BCL30123.1"/>
    <property type="molecule type" value="Genomic_DNA"/>
</dbReference>
<evidence type="ECO:0000256" key="2">
    <source>
        <dbReference type="ARBA" id="ARBA00023125"/>
    </source>
</evidence>
<dbReference type="InterPro" id="IPR002577">
    <property type="entry name" value="HTH_HxlR"/>
</dbReference>
<keyword evidence="2" id="KW-0238">DNA-binding</keyword>
<dbReference type="Proteomes" id="UP000516444">
    <property type="component" value="Chromosome"/>
</dbReference>
<dbReference type="KEGG" id="sgm:GCM10017557_49820"/>
<dbReference type="InterPro" id="IPR036388">
    <property type="entry name" value="WH-like_DNA-bd_sf"/>
</dbReference>
<dbReference type="RefSeq" id="WP_190852111.1">
    <property type="nucleotide sequence ID" value="NZ_AP023440.1"/>
</dbReference>
<dbReference type="AlphaFoldDB" id="A0A7G1P2Y9"/>
<accession>A0A7G1P2Y9</accession>
<dbReference type="PANTHER" id="PTHR33204">
    <property type="entry name" value="TRANSCRIPTIONAL REGULATOR, MARR FAMILY"/>
    <property type="match status" value="1"/>
</dbReference>
<dbReference type="GO" id="GO:0003677">
    <property type="term" value="F:DNA binding"/>
    <property type="evidence" value="ECO:0007669"/>
    <property type="project" value="UniProtKB-KW"/>
</dbReference>
<dbReference type="PROSITE" id="PS51118">
    <property type="entry name" value="HTH_HXLR"/>
    <property type="match status" value="1"/>
</dbReference>
<dbReference type="Gene3D" id="1.10.10.10">
    <property type="entry name" value="Winged helix-like DNA-binding domain superfamily/Winged helix DNA-binding domain"/>
    <property type="match status" value="1"/>
</dbReference>
<gene>
    <name evidence="6" type="ORF">GCM10017557_49820</name>
</gene>
<dbReference type="SUPFAM" id="SSF46785">
    <property type="entry name" value="Winged helix' DNA-binding domain"/>
    <property type="match status" value="1"/>
</dbReference>
<evidence type="ECO:0000256" key="1">
    <source>
        <dbReference type="ARBA" id="ARBA00023015"/>
    </source>
</evidence>
<evidence type="ECO:0000313" key="7">
    <source>
        <dbReference type="Proteomes" id="UP000516444"/>
    </source>
</evidence>
<dbReference type="Pfam" id="PF01638">
    <property type="entry name" value="HxlR"/>
    <property type="match status" value="1"/>
</dbReference>
<feature type="compositionally biased region" description="Low complexity" evidence="4">
    <location>
        <begin position="130"/>
        <end position="146"/>
    </location>
</feature>
<keyword evidence="7" id="KW-1185">Reference proteome</keyword>
<evidence type="ECO:0000313" key="6">
    <source>
        <dbReference type="EMBL" id="BCL30123.1"/>
    </source>
</evidence>
<name>A0A7G1P2Y9_9ACTN</name>
<sequence>MIENPVPDWVFRVDCPSRPILDQIADKWSVMAMAVLEEPHRFNEIKRRLEGVTQRVLTQTLRRLERNGMVERKVLPTSPVGVQYSLTPLGRSLQEPFGHLYNWTVEHADEIQQRQQDYDARTTSPDGSTQAQAQALSPAPAPAAGQ</sequence>
<keyword evidence="1" id="KW-0805">Transcription regulation</keyword>
<evidence type="ECO:0000256" key="3">
    <source>
        <dbReference type="ARBA" id="ARBA00023163"/>
    </source>
</evidence>
<reference evidence="6 7" key="1">
    <citation type="journal article" date="2014" name="Int. J. Syst. Evol. Microbiol.">
        <title>Complete genome sequence of Corynebacterium casei LMG S-19264T (=DSM 44701T), isolated from a smear-ripened cheese.</title>
        <authorList>
            <consortium name="US DOE Joint Genome Institute (JGI-PGF)"/>
            <person name="Walter F."/>
            <person name="Albersmeier A."/>
            <person name="Kalinowski J."/>
            <person name="Ruckert C."/>
        </authorList>
    </citation>
    <scope>NUCLEOTIDE SEQUENCE [LARGE SCALE GENOMIC DNA]</scope>
    <source>
        <strain evidence="6 7">JCM 4677</strain>
    </source>
</reference>
<feature type="region of interest" description="Disordered" evidence="4">
    <location>
        <begin position="112"/>
        <end position="146"/>
    </location>
</feature>
<proteinExistence type="predicted"/>
<protein>
    <recommendedName>
        <fullName evidence="5">HTH hxlR-type domain-containing protein</fullName>
    </recommendedName>
</protein>
<organism evidence="6 7">
    <name type="scientific">Streptomyces aurantiacus</name>
    <dbReference type="NCBI Taxonomy" id="47760"/>
    <lineage>
        <taxon>Bacteria</taxon>
        <taxon>Bacillati</taxon>
        <taxon>Actinomycetota</taxon>
        <taxon>Actinomycetes</taxon>
        <taxon>Kitasatosporales</taxon>
        <taxon>Streptomycetaceae</taxon>
        <taxon>Streptomyces</taxon>
        <taxon>Streptomyces aurantiacus group</taxon>
    </lineage>
</organism>
<keyword evidence="3" id="KW-0804">Transcription</keyword>